<dbReference type="FunFam" id="3.40.50.720:FF:000084">
    <property type="entry name" value="Short-chain dehydrogenase reductase"/>
    <property type="match status" value="1"/>
</dbReference>
<dbReference type="GO" id="GO:0016491">
    <property type="term" value="F:oxidoreductase activity"/>
    <property type="evidence" value="ECO:0007669"/>
    <property type="project" value="UniProtKB-KW"/>
</dbReference>
<dbReference type="InterPro" id="IPR036291">
    <property type="entry name" value="NAD(P)-bd_dom_sf"/>
</dbReference>
<evidence type="ECO:0000256" key="2">
    <source>
        <dbReference type="ARBA" id="ARBA00022857"/>
    </source>
</evidence>
<evidence type="ECO:0000256" key="1">
    <source>
        <dbReference type="ARBA" id="ARBA00006484"/>
    </source>
</evidence>
<keyword evidence="5" id="KW-1185">Reference proteome</keyword>
<dbReference type="EMBL" id="AMGV01000003">
    <property type="protein sequence ID" value="KEF59374.1"/>
    <property type="molecule type" value="Genomic_DNA"/>
</dbReference>
<proteinExistence type="inferred from homology"/>
<dbReference type="Proteomes" id="UP000027920">
    <property type="component" value="Unassembled WGS sequence"/>
</dbReference>
<dbReference type="SUPFAM" id="SSF51735">
    <property type="entry name" value="NAD(P)-binding Rossmann-fold domains"/>
    <property type="match status" value="1"/>
</dbReference>
<dbReference type="PRINTS" id="PR00081">
    <property type="entry name" value="GDHRDH"/>
</dbReference>
<keyword evidence="3" id="KW-0560">Oxidoreductase</keyword>
<dbReference type="HOGENOM" id="CLU_010194_1_0_1"/>
<accession>A0A072PGY8</accession>
<sequence>MGSYAEINIPQGQLAGRVALVTGGSSGFGHAISSVFAAQGARVYIGDMNPDGAQKLAAQYPEGNVIARAMNVTKREDWNAALKEILETWGKLDILINNAGTSYKNKPTVDVTEDEYKRCFDVNCFGIFHSVAVVFPEFVKQKSGICVNISSCGASRPRQGLVWYNASKGAVSNATKGLALEFGPHQIRVNSICPLLTGTGLFESFAGVPDTPENRQKFLSNVPLGRLGEVDDVANATLFLCTDAAKFITGVNLDVDGGRTI</sequence>
<evidence type="ECO:0000313" key="4">
    <source>
        <dbReference type="EMBL" id="KEF59374.1"/>
    </source>
</evidence>
<dbReference type="PANTHER" id="PTHR43639:SF1">
    <property type="entry name" value="SHORT-CHAIN DEHYDROGENASE_REDUCTASE FAMILY PROTEIN"/>
    <property type="match status" value="1"/>
</dbReference>
<reference evidence="4 5" key="1">
    <citation type="submission" date="2013-03" db="EMBL/GenBank/DDBJ databases">
        <title>The Genome Sequence of Exophiala aquamarina CBS 119918.</title>
        <authorList>
            <consortium name="The Broad Institute Genomics Platform"/>
            <person name="Cuomo C."/>
            <person name="de Hoog S."/>
            <person name="Gorbushina A."/>
            <person name="Walker B."/>
            <person name="Young S.K."/>
            <person name="Zeng Q."/>
            <person name="Gargeya S."/>
            <person name="Fitzgerald M."/>
            <person name="Haas B."/>
            <person name="Abouelleil A."/>
            <person name="Allen A.W."/>
            <person name="Alvarado L."/>
            <person name="Arachchi H.M."/>
            <person name="Berlin A.M."/>
            <person name="Chapman S.B."/>
            <person name="Gainer-Dewar J."/>
            <person name="Goldberg J."/>
            <person name="Griggs A."/>
            <person name="Gujja S."/>
            <person name="Hansen M."/>
            <person name="Howarth C."/>
            <person name="Imamovic A."/>
            <person name="Ireland A."/>
            <person name="Larimer J."/>
            <person name="McCowan C."/>
            <person name="Murphy C."/>
            <person name="Pearson M."/>
            <person name="Poon T.W."/>
            <person name="Priest M."/>
            <person name="Roberts A."/>
            <person name="Saif S."/>
            <person name="Shea T."/>
            <person name="Sisk P."/>
            <person name="Sykes S."/>
            <person name="Wortman J."/>
            <person name="Nusbaum C."/>
            <person name="Birren B."/>
        </authorList>
    </citation>
    <scope>NUCLEOTIDE SEQUENCE [LARGE SCALE GENOMIC DNA]</scope>
    <source>
        <strain evidence="4 5">CBS 119918</strain>
    </source>
</reference>
<dbReference type="VEuPathDB" id="FungiDB:A1O9_04218"/>
<dbReference type="GeneID" id="25279151"/>
<dbReference type="PRINTS" id="PR00080">
    <property type="entry name" value="SDRFAMILY"/>
</dbReference>
<dbReference type="NCBIfam" id="NF005559">
    <property type="entry name" value="PRK07231.1"/>
    <property type="match status" value="1"/>
</dbReference>
<dbReference type="Gene3D" id="3.40.50.720">
    <property type="entry name" value="NAD(P)-binding Rossmann-like Domain"/>
    <property type="match status" value="1"/>
</dbReference>
<dbReference type="AlphaFoldDB" id="A0A072PGY8"/>
<evidence type="ECO:0000313" key="5">
    <source>
        <dbReference type="Proteomes" id="UP000027920"/>
    </source>
</evidence>
<dbReference type="OrthoDB" id="294295at2759"/>
<gene>
    <name evidence="4" type="ORF">A1O9_04218</name>
</gene>
<dbReference type="Pfam" id="PF13561">
    <property type="entry name" value="adh_short_C2"/>
    <property type="match status" value="1"/>
</dbReference>
<protein>
    <recommendedName>
        <fullName evidence="6">3-oxoacyl-[acyl-carrier protein] reductase</fullName>
    </recommendedName>
</protein>
<name>A0A072PGY8_9EURO</name>
<keyword evidence="2" id="KW-0521">NADP</keyword>
<dbReference type="STRING" id="1182545.A0A072PGY8"/>
<evidence type="ECO:0008006" key="6">
    <source>
        <dbReference type="Google" id="ProtNLM"/>
    </source>
</evidence>
<comment type="caution">
    <text evidence="4">The sequence shown here is derived from an EMBL/GenBank/DDBJ whole genome shotgun (WGS) entry which is preliminary data.</text>
</comment>
<dbReference type="RefSeq" id="XP_013261964.1">
    <property type="nucleotide sequence ID" value="XM_013406510.1"/>
</dbReference>
<dbReference type="PANTHER" id="PTHR43639">
    <property type="entry name" value="OXIDOREDUCTASE, SHORT-CHAIN DEHYDROGENASE/REDUCTASE FAMILY (AFU_ORTHOLOGUE AFUA_5G02870)"/>
    <property type="match status" value="1"/>
</dbReference>
<dbReference type="InterPro" id="IPR002347">
    <property type="entry name" value="SDR_fam"/>
</dbReference>
<organism evidence="4 5">
    <name type="scientific">Exophiala aquamarina CBS 119918</name>
    <dbReference type="NCBI Taxonomy" id="1182545"/>
    <lineage>
        <taxon>Eukaryota</taxon>
        <taxon>Fungi</taxon>
        <taxon>Dikarya</taxon>
        <taxon>Ascomycota</taxon>
        <taxon>Pezizomycotina</taxon>
        <taxon>Eurotiomycetes</taxon>
        <taxon>Chaetothyriomycetidae</taxon>
        <taxon>Chaetothyriales</taxon>
        <taxon>Herpotrichiellaceae</taxon>
        <taxon>Exophiala</taxon>
    </lineage>
</organism>
<comment type="similarity">
    <text evidence="1">Belongs to the short-chain dehydrogenases/reductases (SDR) family.</text>
</comment>
<evidence type="ECO:0000256" key="3">
    <source>
        <dbReference type="ARBA" id="ARBA00023002"/>
    </source>
</evidence>